<comment type="caution">
    <text evidence="2">The sequence shown here is derived from an EMBL/GenBank/DDBJ whole genome shotgun (WGS) entry which is preliminary data.</text>
</comment>
<reference evidence="2 3" key="1">
    <citation type="submission" date="2019-10" db="EMBL/GenBank/DDBJ databases">
        <title>Lysobacter alkalisoli sp. nov., isolated from saline-alkaline soil.</title>
        <authorList>
            <person name="Sun J.-Q."/>
        </authorList>
    </citation>
    <scope>NUCLEOTIDE SEQUENCE [LARGE SCALE GENOMIC DNA]</scope>
    <source>
        <strain evidence="2 3">KCTC 42381</strain>
    </source>
</reference>
<protein>
    <recommendedName>
        <fullName evidence="1">DUF6984 domain-containing protein</fullName>
    </recommendedName>
</protein>
<organism evidence="2 3">
    <name type="scientific">Marilutibacter maris</name>
    <dbReference type="NCBI Taxonomy" id="1605891"/>
    <lineage>
        <taxon>Bacteria</taxon>
        <taxon>Pseudomonadati</taxon>
        <taxon>Pseudomonadota</taxon>
        <taxon>Gammaproteobacteria</taxon>
        <taxon>Lysobacterales</taxon>
        <taxon>Lysobacteraceae</taxon>
        <taxon>Marilutibacter</taxon>
    </lineage>
</organism>
<dbReference type="Pfam" id="PF22480">
    <property type="entry name" value="DUF6984"/>
    <property type="match status" value="1"/>
</dbReference>
<dbReference type="InterPro" id="IPR054253">
    <property type="entry name" value="DUF6984"/>
</dbReference>
<evidence type="ECO:0000313" key="2">
    <source>
        <dbReference type="EMBL" id="KAB8195633.1"/>
    </source>
</evidence>
<evidence type="ECO:0000313" key="3">
    <source>
        <dbReference type="Proteomes" id="UP000320431"/>
    </source>
</evidence>
<sequence>MRGLLDCERPLASYLFELAGLSVDLDALRVEPMDDGGMGGLAIQPPGERYGSSAAECHFHDSDGVLVSVALNLDVAGVPFEIDVFKADFSPLLTWPTRVDLRAGPPCGMPES</sequence>
<dbReference type="Proteomes" id="UP000320431">
    <property type="component" value="Unassembled WGS sequence"/>
</dbReference>
<dbReference type="RefSeq" id="WP_141481598.1">
    <property type="nucleotide sequence ID" value="NZ_VICD02000069.1"/>
</dbReference>
<feature type="domain" description="DUF6984" evidence="1">
    <location>
        <begin position="1"/>
        <end position="96"/>
    </location>
</feature>
<dbReference type="EMBL" id="VICD02000069">
    <property type="protein sequence ID" value="KAB8195633.1"/>
    <property type="molecule type" value="Genomic_DNA"/>
</dbReference>
<proteinExistence type="predicted"/>
<gene>
    <name evidence="2" type="ORF">FKV24_005015</name>
</gene>
<dbReference type="AlphaFoldDB" id="A0A508B0W8"/>
<name>A0A508B0W8_9GAMM</name>
<evidence type="ECO:0000259" key="1">
    <source>
        <dbReference type="Pfam" id="PF22480"/>
    </source>
</evidence>
<accession>A0A508B0W8</accession>